<protein>
    <submittedName>
        <fullName evidence="2">Uncharacterized protein</fullName>
    </submittedName>
</protein>
<sequence length="219" mass="22377">MVMQTRSQAAAATKSQNGADLTSAHPAGPEDPRPQQRHGTAAKGPKKTSRATSAAAAAAAAHQQKPKSRRAVGGKGSKGEVVKDEGDEEPLQKKMNRLVTARRQRQPAAAAAAAAGCIQPQQVGRGKKCADGVSGSRRDMVVMDGLGGGYHAPLSGTKQENRSPFIPAAAAAAAGFERSADDRDKMAIDGPSGEKANMVVMGGVGGGYDGQSPGTILRQ</sequence>
<dbReference type="VEuPathDB" id="CryptoDB:Vbra_23181"/>
<feature type="region of interest" description="Disordered" evidence="1">
    <location>
        <begin position="1"/>
        <end position="92"/>
    </location>
</feature>
<organism evidence="2 3">
    <name type="scientific">Vitrella brassicaformis (strain CCMP3155)</name>
    <dbReference type="NCBI Taxonomy" id="1169540"/>
    <lineage>
        <taxon>Eukaryota</taxon>
        <taxon>Sar</taxon>
        <taxon>Alveolata</taxon>
        <taxon>Colpodellida</taxon>
        <taxon>Vitrellaceae</taxon>
        <taxon>Vitrella</taxon>
    </lineage>
</organism>
<dbReference type="Proteomes" id="UP000041254">
    <property type="component" value="Unassembled WGS sequence"/>
</dbReference>
<dbReference type="EMBL" id="CDMY01000137">
    <property type="protein sequence ID" value="CEL93071.1"/>
    <property type="molecule type" value="Genomic_DNA"/>
</dbReference>
<proteinExistence type="predicted"/>
<evidence type="ECO:0000313" key="3">
    <source>
        <dbReference type="Proteomes" id="UP000041254"/>
    </source>
</evidence>
<dbReference type="AlphaFoldDB" id="A0A0G4ECN8"/>
<reference evidence="2 3" key="1">
    <citation type="submission" date="2014-11" db="EMBL/GenBank/DDBJ databases">
        <authorList>
            <person name="Zhu J."/>
            <person name="Qi W."/>
            <person name="Song R."/>
        </authorList>
    </citation>
    <scope>NUCLEOTIDE SEQUENCE [LARGE SCALE GENOMIC DNA]</scope>
</reference>
<dbReference type="InParanoid" id="A0A0G4ECN8"/>
<accession>A0A0G4ECN8</accession>
<feature type="compositionally biased region" description="Polar residues" evidence="1">
    <location>
        <begin position="1"/>
        <end position="20"/>
    </location>
</feature>
<evidence type="ECO:0000256" key="1">
    <source>
        <dbReference type="SAM" id="MobiDB-lite"/>
    </source>
</evidence>
<evidence type="ECO:0000313" key="2">
    <source>
        <dbReference type="EMBL" id="CEL93071.1"/>
    </source>
</evidence>
<name>A0A0G4ECN8_VITBC</name>
<dbReference type="PhylomeDB" id="A0A0G4ECN8"/>
<gene>
    <name evidence="2" type="ORF">Vbra_23181</name>
</gene>
<keyword evidence="3" id="KW-1185">Reference proteome</keyword>
<feature type="region of interest" description="Disordered" evidence="1">
    <location>
        <begin position="110"/>
        <end position="134"/>
    </location>
</feature>